<dbReference type="InterPro" id="IPR029057">
    <property type="entry name" value="PRTase-like"/>
</dbReference>
<dbReference type="AlphaFoldDB" id="A0A9W6CFJ8"/>
<sequence>MDERLTNLRSGKNPKARIKILKGHFATSNSHINTYIDMSTVKTRHHNARETARVLAGEYTHTYIDTIVCLDETEVIGTFMAEILADETNMSMSHDNNISVVTPEFDTMGQILFRDNKIRMIENKQVLILAASITTGKTILKAAESVLYYGGKVCGVAGIFSAVSRIADMEVKSIFTSADLPDYKAYTPQSCPMCREGKRVEALVNSYGYSKL</sequence>
<dbReference type="Proteomes" id="UP001145145">
    <property type="component" value="Unassembled WGS sequence"/>
</dbReference>
<dbReference type="RefSeq" id="WP_087252051.1">
    <property type="nucleotide sequence ID" value="NZ_BSBO01000007.1"/>
</dbReference>
<evidence type="ECO:0000313" key="1">
    <source>
        <dbReference type="EMBL" id="GLG03717.1"/>
    </source>
</evidence>
<proteinExistence type="predicted"/>
<name>A0A9W6CFJ8_9FIRM</name>
<dbReference type="Gene3D" id="3.40.50.2020">
    <property type="match status" value="1"/>
</dbReference>
<keyword evidence="4" id="KW-1185">Reference proteome</keyword>
<dbReference type="EMBL" id="BSCH01000018">
    <property type="protein sequence ID" value="GLG91166.1"/>
    <property type="molecule type" value="Genomic_DNA"/>
</dbReference>
<protein>
    <recommendedName>
        <fullName evidence="5">Orotate phosphoribosyltransferase</fullName>
    </recommendedName>
</protein>
<evidence type="ECO:0000313" key="3">
    <source>
        <dbReference type="Proteomes" id="UP001145094"/>
    </source>
</evidence>
<comment type="caution">
    <text evidence="2">The sequence shown here is derived from an EMBL/GenBank/DDBJ whole genome shotgun (WGS) entry which is preliminary data.</text>
</comment>
<dbReference type="Proteomes" id="UP001145094">
    <property type="component" value="Unassembled WGS sequence"/>
</dbReference>
<reference evidence="2" key="3">
    <citation type="submission" date="2022-11" db="EMBL/GenBank/DDBJ databases">
        <title>Draft genome sequence of Sellimonas catena strain 18CBH55.</title>
        <authorList>
            <person name="Atsushi H."/>
            <person name="Moriya O."/>
            <person name="Mitsuo S."/>
        </authorList>
    </citation>
    <scope>NUCLEOTIDE SEQUENCE</scope>
    <source>
        <strain evidence="2">18CBH55</strain>
    </source>
</reference>
<accession>A0A9W6CFJ8</accession>
<dbReference type="SUPFAM" id="SSF53271">
    <property type="entry name" value="PRTase-like"/>
    <property type="match status" value="1"/>
</dbReference>
<evidence type="ECO:0000313" key="2">
    <source>
        <dbReference type="EMBL" id="GLG91166.1"/>
    </source>
</evidence>
<evidence type="ECO:0008006" key="5">
    <source>
        <dbReference type="Google" id="ProtNLM"/>
    </source>
</evidence>
<dbReference type="InterPro" id="IPR000836">
    <property type="entry name" value="PRTase_dom"/>
</dbReference>
<dbReference type="EMBL" id="BSBO01000007">
    <property type="protein sequence ID" value="GLG03717.1"/>
    <property type="molecule type" value="Genomic_DNA"/>
</dbReference>
<dbReference type="CDD" id="cd06223">
    <property type="entry name" value="PRTases_typeI"/>
    <property type="match status" value="1"/>
</dbReference>
<evidence type="ECO:0000313" key="4">
    <source>
        <dbReference type="Proteomes" id="UP001145145"/>
    </source>
</evidence>
<reference evidence="2 4" key="5">
    <citation type="journal article" date="2023" name="Int. J. Syst. Evol. Microbiol.">
        <title>Sellimonas catena sp. nov., isolated from human faeces.</title>
        <authorList>
            <person name="Hisatomi A."/>
            <person name="Ohkuma M."/>
            <person name="Sakamoto M."/>
        </authorList>
    </citation>
    <scope>NUCLEOTIDE SEQUENCE</scope>
    <source>
        <strain evidence="1 4">12EGH17</strain>
        <strain evidence="2">18CBH55</strain>
    </source>
</reference>
<gene>
    <name evidence="1" type="ORF">Selli1_08910</name>
    <name evidence="2" type="ORF">Selli2_25930</name>
</gene>
<reference evidence="2" key="4">
    <citation type="submission" date="2022-11" db="EMBL/GenBank/DDBJ databases">
        <title>Draft genome sequence of Sellimonas catena strain 18CBH55.</title>
        <authorList>
            <person name="Hisatomi A."/>
            <person name="Ohkuma M."/>
            <person name="Sakamoto M."/>
        </authorList>
    </citation>
    <scope>NUCLEOTIDE SEQUENCE</scope>
    <source>
        <strain evidence="2">18CBH55</strain>
    </source>
</reference>
<organism evidence="2 3">
    <name type="scientific">Sellimonas catena</name>
    <dbReference type="NCBI Taxonomy" id="2994035"/>
    <lineage>
        <taxon>Bacteria</taxon>
        <taxon>Bacillati</taxon>
        <taxon>Bacillota</taxon>
        <taxon>Clostridia</taxon>
        <taxon>Lachnospirales</taxon>
        <taxon>Lachnospiraceae</taxon>
        <taxon>Sellimonas</taxon>
    </lineage>
</organism>
<reference evidence="1" key="1">
    <citation type="submission" date="2022-11" db="EMBL/GenBank/DDBJ databases">
        <title>Draft genome sequence of Sellimonas catena strain 12EGH17.</title>
        <authorList>
            <person name="Hisatomi A."/>
            <person name="Ohkuma M."/>
            <person name="Sakamoto M."/>
        </authorList>
    </citation>
    <scope>NUCLEOTIDE SEQUENCE</scope>
    <source>
        <strain evidence="1">12EGH17</strain>
    </source>
</reference>
<reference evidence="1" key="2">
    <citation type="submission" date="2022-11" db="EMBL/GenBank/DDBJ databases">
        <title>Draft genome sequence of Sellimonas catena strain 12EGH17.</title>
        <authorList>
            <person name="Atsushi H."/>
            <person name="Moriya O."/>
            <person name="Mitsuo S."/>
        </authorList>
    </citation>
    <scope>NUCLEOTIDE SEQUENCE</scope>
    <source>
        <strain evidence="1">12EGH17</strain>
    </source>
</reference>